<evidence type="ECO:0000313" key="1">
    <source>
        <dbReference type="EMBL" id="GAB55981.1"/>
    </source>
</evidence>
<evidence type="ECO:0000313" key="2">
    <source>
        <dbReference type="Proteomes" id="UP000053586"/>
    </source>
</evidence>
<protein>
    <submittedName>
        <fullName evidence="1">Uncharacterized protein</fullName>
    </submittedName>
</protein>
<accession>H5TCF4</accession>
<dbReference type="EMBL" id="BAET01000019">
    <property type="protein sequence ID" value="GAB55981.1"/>
    <property type="molecule type" value="Genomic_DNA"/>
</dbReference>
<comment type="caution">
    <text evidence="1">The sequence shown here is derived from an EMBL/GenBank/DDBJ whole genome shotgun (WGS) entry which is preliminary data.</text>
</comment>
<reference evidence="1 2" key="2">
    <citation type="journal article" date="2017" name="Antonie Van Leeuwenhoek">
        <title>Rhizobium rhizosphaerae sp. nov., a novel species isolated from rice rhizosphere.</title>
        <authorList>
            <person name="Zhao J.J."/>
            <person name="Zhang J."/>
            <person name="Zhang R.J."/>
            <person name="Zhang C.W."/>
            <person name="Yin H.Q."/>
            <person name="Zhang X.X."/>
        </authorList>
    </citation>
    <scope>NUCLEOTIDE SEQUENCE [LARGE SCALE GENOMIC DNA]</scope>
    <source>
        <strain evidence="1 2">ACAM 611</strain>
    </source>
</reference>
<organism evidence="1 2">
    <name type="scientific">Glaciecola punicea ACAM 611</name>
    <dbReference type="NCBI Taxonomy" id="1121923"/>
    <lineage>
        <taxon>Bacteria</taxon>
        <taxon>Pseudomonadati</taxon>
        <taxon>Pseudomonadota</taxon>
        <taxon>Gammaproteobacteria</taxon>
        <taxon>Alteromonadales</taxon>
        <taxon>Alteromonadaceae</taxon>
        <taxon>Glaciecola</taxon>
    </lineage>
</organism>
<name>H5TCF4_9ALTE</name>
<dbReference type="Proteomes" id="UP000053586">
    <property type="component" value="Unassembled WGS sequence"/>
</dbReference>
<reference evidence="1 2" key="1">
    <citation type="journal article" date="2012" name="J. Bacteriol.">
        <title>Genome sequence of proteorhodopsin-containing sea ice bacterium Glaciecola punicea ACAM 611T.</title>
        <authorList>
            <person name="Qin Q.-L."/>
            <person name="Xie B.-B."/>
            <person name="Shu Y.-L."/>
            <person name="Rong J.-C."/>
            <person name="Zhao D.-L."/>
            <person name="Zhang X.-Y."/>
            <person name="Chen X.-L."/>
            <person name="Zhou B.-C."/>
            <person name="Zhanga Y.-Z."/>
        </authorList>
    </citation>
    <scope>NUCLEOTIDE SEQUENCE [LARGE SCALE GENOMIC DNA]</scope>
    <source>
        <strain evidence="1 2">ACAM 611</strain>
    </source>
</reference>
<keyword evidence="2" id="KW-1185">Reference proteome</keyword>
<sequence length="61" mass="7166">MTQHGKVRYELNTPHRDGTTHVFLYPIDFIGKLTALIVPPRLNLTRFRLPASWEYSRQTVI</sequence>
<proteinExistence type="predicted"/>
<gene>
    <name evidence="1" type="ORF">GPUN_1865</name>
</gene>
<dbReference type="AlphaFoldDB" id="H5TCF4"/>